<protein>
    <recommendedName>
        <fullName evidence="6">Response regulatory domain-containing protein</fullName>
    </recommendedName>
</protein>
<dbReference type="PANTHER" id="PTHR48111">
    <property type="entry name" value="REGULATOR OF RPOS"/>
    <property type="match status" value="1"/>
</dbReference>
<feature type="region of interest" description="Disordered" evidence="5">
    <location>
        <begin position="67"/>
        <end position="89"/>
    </location>
</feature>
<keyword evidence="4" id="KW-0597">Phosphoprotein</keyword>
<dbReference type="SUPFAM" id="SSF52172">
    <property type="entry name" value="CheY-like"/>
    <property type="match status" value="1"/>
</dbReference>
<evidence type="ECO:0000256" key="4">
    <source>
        <dbReference type="PROSITE-ProRule" id="PRU00169"/>
    </source>
</evidence>
<keyword evidence="1" id="KW-0805">Transcription regulation</keyword>
<evidence type="ECO:0000313" key="8">
    <source>
        <dbReference type="Proteomes" id="UP001499967"/>
    </source>
</evidence>
<feature type="compositionally biased region" description="Basic and acidic residues" evidence="5">
    <location>
        <begin position="80"/>
        <end position="89"/>
    </location>
</feature>
<keyword evidence="3" id="KW-0804">Transcription</keyword>
<dbReference type="PROSITE" id="PS50110">
    <property type="entry name" value="RESPONSE_REGULATORY"/>
    <property type="match status" value="1"/>
</dbReference>
<evidence type="ECO:0000256" key="5">
    <source>
        <dbReference type="SAM" id="MobiDB-lite"/>
    </source>
</evidence>
<gene>
    <name evidence="7" type="ORF">GCM10009559_05460</name>
</gene>
<proteinExistence type="predicted"/>
<evidence type="ECO:0000259" key="6">
    <source>
        <dbReference type="PROSITE" id="PS50110"/>
    </source>
</evidence>
<dbReference type="EMBL" id="BAAAHP010000014">
    <property type="protein sequence ID" value="GAA0922193.1"/>
    <property type="molecule type" value="Genomic_DNA"/>
</dbReference>
<evidence type="ECO:0000256" key="2">
    <source>
        <dbReference type="ARBA" id="ARBA00023125"/>
    </source>
</evidence>
<accession>A0ABN1P3N9</accession>
<dbReference type="InterPro" id="IPR001789">
    <property type="entry name" value="Sig_transdc_resp-reg_receiver"/>
</dbReference>
<keyword evidence="2" id="KW-0238">DNA-binding</keyword>
<dbReference type="Gene3D" id="3.40.50.2300">
    <property type="match status" value="1"/>
</dbReference>
<dbReference type="Pfam" id="PF00072">
    <property type="entry name" value="Response_reg"/>
    <property type="match status" value="1"/>
</dbReference>
<sequence length="89" mass="9083">MSTQAGGGAEETRVLVVEDDRGIAESLVRGLRQAGYAVEGVRTGHAALAAPSPDVVLLDLGLPDIDGGRGAPEAAGPVRCGDHRRDRPG</sequence>
<dbReference type="InterPro" id="IPR011006">
    <property type="entry name" value="CheY-like_superfamily"/>
</dbReference>
<keyword evidence="8" id="KW-1185">Reference proteome</keyword>
<feature type="domain" description="Response regulatory" evidence="6">
    <location>
        <begin position="13"/>
        <end position="89"/>
    </location>
</feature>
<evidence type="ECO:0000313" key="7">
    <source>
        <dbReference type="EMBL" id="GAA0922193.1"/>
    </source>
</evidence>
<evidence type="ECO:0000256" key="3">
    <source>
        <dbReference type="ARBA" id="ARBA00023163"/>
    </source>
</evidence>
<dbReference type="Proteomes" id="UP001499967">
    <property type="component" value="Unassembled WGS sequence"/>
</dbReference>
<comment type="caution">
    <text evidence="7">The sequence shown here is derived from an EMBL/GenBank/DDBJ whole genome shotgun (WGS) entry which is preliminary data.</text>
</comment>
<name>A0ABN1P3N9_9PSEU</name>
<dbReference type="InterPro" id="IPR039420">
    <property type="entry name" value="WalR-like"/>
</dbReference>
<reference evidence="7 8" key="1">
    <citation type="journal article" date="2019" name="Int. J. Syst. Evol. Microbiol.">
        <title>The Global Catalogue of Microorganisms (GCM) 10K type strain sequencing project: providing services to taxonomists for standard genome sequencing and annotation.</title>
        <authorList>
            <consortium name="The Broad Institute Genomics Platform"/>
            <consortium name="The Broad Institute Genome Sequencing Center for Infectious Disease"/>
            <person name="Wu L."/>
            <person name="Ma J."/>
        </authorList>
    </citation>
    <scope>NUCLEOTIDE SEQUENCE [LARGE SCALE GENOMIC DNA]</scope>
    <source>
        <strain evidence="7 8">JCM 11117</strain>
    </source>
</reference>
<organism evidence="7 8">
    <name type="scientific">Pseudonocardia zijingensis</name>
    <dbReference type="NCBI Taxonomy" id="153376"/>
    <lineage>
        <taxon>Bacteria</taxon>
        <taxon>Bacillati</taxon>
        <taxon>Actinomycetota</taxon>
        <taxon>Actinomycetes</taxon>
        <taxon>Pseudonocardiales</taxon>
        <taxon>Pseudonocardiaceae</taxon>
        <taxon>Pseudonocardia</taxon>
    </lineage>
</organism>
<evidence type="ECO:0000256" key="1">
    <source>
        <dbReference type="ARBA" id="ARBA00023015"/>
    </source>
</evidence>
<feature type="modified residue" description="4-aspartylphosphate" evidence="4">
    <location>
        <position position="59"/>
    </location>
</feature>
<dbReference type="PANTHER" id="PTHR48111:SF67">
    <property type="entry name" value="TRANSCRIPTIONAL REGULATORY PROTEIN TCTD"/>
    <property type="match status" value="1"/>
</dbReference>